<dbReference type="AlphaFoldDB" id="L0ETQ9"/>
<name>L0ETQ9_LIBCB</name>
<evidence type="ECO:0000313" key="2">
    <source>
        <dbReference type="EMBL" id="AGA64929.1"/>
    </source>
</evidence>
<reference evidence="2 3" key="1">
    <citation type="journal article" date="2012" name="Stand. Genomic Sci.">
        <title>Complete genome sequence of Liberibacter crescens BT-1.</title>
        <authorList>
            <person name="Leonard M.T."/>
            <person name="Fagen J.R."/>
            <person name="Davis-Richardson A.G."/>
            <person name="Davis M.J."/>
            <person name="Triplett E.W."/>
        </authorList>
    </citation>
    <scope>NUCLEOTIDE SEQUENCE [LARGE SCALE GENOMIC DNA]</scope>
    <source>
        <strain evidence="2 3">BT-1</strain>
    </source>
</reference>
<dbReference type="KEGG" id="lcc:B488_09370"/>
<dbReference type="STRING" id="1215343.B488_09370"/>
<protein>
    <recommendedName>
        <fullName evidence="4">Flagellar FliJ protein</fullName>
    </recommendedName>
</protein>
<dbReference type="EMBL" id="CP003789">
    <property type="protein sequence ID" value="AGA64929.1"/>
    <property type="molecule type" value="Genomic_DNA"/>
</dbReference>
<dbReference type="HOGENOM" id="CLU_154607_0_0_5"/>
<gene>
    <name evidence="2" type="ordered locus">B488_09370</name>
</gene>
<organism evidence="2 3">
    <name type="scientific">Liberibacter crescens (strain BT-1)</name>
    <dbReference type="NCBI Taxonomy" id="1215343"/>
    <lineage>
        <taxon>Bacteria</taxon>
        <taxon>Pseudomonadati</taxon>
        <taxon>Pseudomonadota</taxon>
        <taxon>Alphaproteobacteria</taxon>
        <taxon>Hyphomicrobiales</taxon>
        <taxon>Rhizobiaceae</taxon>
        <taxon>Liberibacter</taxon>
    </lineage>
</organism>
<dbReference type="PATRIC" id="fig|1215343.11.peg.964"/>
<keyword evidence="1" id="KW-0175">Coiled coil</keyword>
<keyword evidence="3" id="KW-1185">Reference proteome</keyword>
<evidence type="ECO:0000313" key="3">
    <source>
        <dbReference type="Proteomes" id="UP000010799"/>
    </source>
</evidence>
<feature type="coiled-coil region" evidence="1">
    <location>
        <begin position="85"/>
        <end position="112"/>
    </location>
</feature>
<evidence type="ECO:0008006" key="4">
    <source>
        <dbReference type="Google" id="ProtNLM"/>
    </source>
</evidence>
<sequence>MANVQGCLKKITENNLADTLYKRMQTESLMKVVMTAMTSGLPIHASFLSQYSRFYQRLLETQQQLTHLQEVQESCLLSEKLKIKHLNERAEVAQALEEIEIEEENIQGYIEHNFLVTPASSKL</sequence>
<accession>L0ETQ9</accession>
<evidence type="ECO:0000256" key="1">
    <source>
        <dbReference type="SAM" id="Coils"/>
    </source>
</evidence>
<dbReference type="Proteomes" id="UP000010799">
    <property type="component" value="Chromosome"/>
</dbReference>
<proteinExistence type="predicted"/>
<dbReference type="eggNOG" id="ENOG50348QU">
    <property type="taxonomic scope" value="Bacteria"/>
</dbReference>